<reference evidence="2" key="1">
    <citation type="submission" date="2021-06" db="EMBL/GenBank/DDBJ databases">
        <authorList>
            <person name="Kallberg Y."/>
            <person name="Tangrot J."/>
            <person name="Rosling A."/>
        </authorList>
    </citation>
    <scope>NUCLEOTIDE SEQUENCE</scope>
    <source>
        <strain evidence="2">87-6 pot B 2015</strain>
    </source>
</reference>
<keyword evidence="3" id="KW-1185">Reference proteome</keyword>
<protein>
    <submittedName>
        <fullName evidence="2">11348_t:CDS:1</fullName>
    </submittedName>
</protein>
<dbReference type="Proteomes" id="UP000789375">
    <property type="component" value="Unassembled WGS sequence"/>
</dbReference>
<dbReference type="EMBL" id="CAJVPP010000820">
    <property type="protein sequence ID" value="CAG8514731.1"/>
    <property type="molecule type" value="Genomic_DNA"/>
</dbReference>
<comment type="caution">
    <text evidence="2">The sequence shown here is derived from an EMBL/GenBank/DDBJ whole genome shotgun (WGS) entry which is preliminary data.</text>
</comment>
<feature type="domain" description="Myb/SANT-like DNA-binding" evidence="1">
    <location>
        <begin position="187"/>
        <end position="254"/>
    </location>
</feature>
<name>A0A9N9A2J2_FUNMO</name>
<evidence type="ECO:0000313" key="3">
    <source>
        <dbReference type="Proteomes" id="UP000789375"/>
    </source>
</evidence>
<dbReference type="AlphaFoldDB" id="A0A9N9A2J2"/>
<gene>
    <name evidence="2" type="ORF">FMOSSE_LOCUS4723</name>
</gene>
<evidence type="ECO:0000259" key="1">
    <source>
        <dbReference type="Pfam" id="PF13837"/>
    </source>
</evidence>
<sequence>MSNDFATEEYLAYLEFLKIITQLSANYREYLVFLNRLRRHNQEPPISYDLLLGFLFKHIPANNITLETFREILTYQIQCNQAPPSQFGGISQPSQNHLELSNSLGEIPQQGQYYPALLSSLEYPQQYQESTFYSQGISEGRPNEPDVESLVSSQIHNTAALVNHNDQPFTFENENNHQAFDSQNEKCKWEDEPTKVLLFYLTEKKEDVMLDGRSHLDHKDRLWNGAVIALSNKGYTYTAIQCVRKWKNMKQNYKLRFQIPMDLFNTSSNMTVYSKRKLEHELVNGPNKARKLENR</sequence>
<evidence type="ECO:0000313" key="2">
    <source>
        <dbReference type="EMBL" id="CAG8514731.1"/>
    </source>
</evidence>
<accession>A0A9N9A2J2</accession>
<organism evidence="2 3">
    <name type="scientific">Funneliformis mosseae</name>
    <name type="common">Endomycorrhizal fungus</name>
    <name type="synonym">Glomus mosseae</name>
    <dbReference type="NCBI Taxonomy" id="27381"/>
    <lineage>
        <taxon>Eukaryota</taxon>
        <taxon>Fungi</taxon>
        <taxon>Fungi incertae sedis</taxon>
        <taxon>Mucoromycota</taxon>
        <taxon>Glomeromycotina</taxon>
        <taxon>Glomeromycetes</taxon>
        <taxon>Glomerales</taxon>
        <taxon>Glomeraceae</taxon>
        <taxon>Funneliformis</taxon>
    </lineage>
</organism>
<dbReference type="InterPro" id="IPR044822">
    <property type="entry name" value="Myb_DNA-bind_4"/>
</dbReference>
<dbReference type="Pfam" id="PF13837">
    <property type="entry name" value="Myb_DNA-bind_4"/>
    <property type="match status" value="1"/>
</dbReference>
<proteinExistence type="predicted"/>
<dbReference type="Gene3D" id="1.10.10.60">
    <property type="entry name" value="Homeodomain-like"/>
    <property type="match status" value="1"/>
</dbReference>